<dbReference type="AlphaFoldDB" id="A0AA39HWX2"/>
<accession>A0AA39HWX2</accession>
<keyword evidence="2" id="KW-1185">Reference proteome</keyword>
<evidence type="ECO:0000313" key="2">
    <source>
        <dbReference type="Proteomes" id="UP001175271"/>
    </source>
</evidence>
<reference evidence="1" key="1">
    <citation type="submission" date="2023-06" db="EMBL/GenBank/DDBJ databases">
        <title>Genomic analysis of the entomopathogenic nematode Steinernema hermaphroditum.</title>
        <authorList>
            <person name="Schwarz E.M."/>
            <person name="Heppert J.K."/>
            <person name="Baniya A."/>
            <person name="Schwartz H.T."/>
            <person name="Tan C.-H."/>
            <person name="Antoshechkin I."/>
            <person name="Sternberg P.W."/>
            <person name="Goodrich-Blair H."/>
            <person name="Dillman A.R."/>
        </authorList>
    </citation>
    <scope>NUCLEOTIDE SEQUENCE</scope>
    <source>
        <strain evidence="1">PS9179</strain>
        <tissue evidence="1">Whole animal</tissue>
    </source>
</reference>
<dbReference type="EMBL" id="JAUCMV010000003">
    <property type="protein sequence ID" value="KAK0412935.1"/>
    <property type="molecule type" value="Genomic_DNA"/>
</dbReference>
<dbReference type="Proteomes" id="UP001175271">
    <property type="component" value="Unassembled WGS sequence"/>
</dbReference>
<dbReference type="PROSITE" id="PS51257">
    <property type="entry name" value="PROKAR_LIPOPROTEIN"/>
    <property type="match status" value="1"/>
</dbReference>
<proteinExistence type="predicted"/>
<name>A0AA39HWX2_9BILA</name>
<evidence type="ECO:0000313" key="1">
    <source>
        <dbReference type="EMBL" id="KAK0412935.1"/>
    </source>
</evidence>
<comment type="caution">
    <text evidence="1">The sequence shown here is derived from an EMBL/GenBank/DDBJ whole genome shotgun (WGS) entry which is preliminary data.</text>
</comment>
<protein>
    <submittedName>
        <fullName evidence="1">Uncharacterized protein</fullName>
    </submittedName>
</protein>
<sequence>MSTCGRKRPFCGCCSYPNCLISCLLGSCGNIRGWCGASQKCVDRRIYYHLLISEDEGGISVTRTIFWNKRDISISKFELESADSLWQMPEMERCKQIRCSQMYITSNCFESFKYEHLDRIARIVEGAPMTTREKLDRFGITLSLKPDDRVFQIINRMTRKLPIHMRRIELNFPGEDQKFLNLVVECLKLSPKLIKTQCSDLILESVLDLMENNYDTKLWLKVNFPPARPFTAFVLMESLQTNWQNSNMLHQNGVEIQFSAPLSTWDLLPAENYLYKSNKTKKFAPMYAQMRCIFEKQETGVFGRIALYMGLEGKENKSLGFGVKARY</sequence>
<gene>
    <name evidence="1" type="ORF">QR680_006489</name>
</gene>
<organism evidence="1 2">
    <name type="scientific">Steinernema hermaphroditum</name>
    <dbReference type="NCBI Taxonomy" id="289476"/>
    <lineage>
        <taxon>Eukaryota</taxon>
        <taxon>Metazoa</taxon>
        <taxon>Ecdysozoa</taxon>
        <taxon>Nematoda</taxon>
        <taxon>Chromadorea</taxon>
        <taxon>Rhabditida</taxon>
        <taxon>Tylenchina</taxon>
        <taxon>Panagrolaimomorpha</taxon>
        <taxon>Strongyloidoidea</taxon>
        <taxon>Steinernematidae</taxon>
        <taxon>Steinernema</taxon>
    </lineage>
</organism>